<dbReference type="SUPFAM" id="SSF51905">
    <property type="entry name" value="FAD/NAD(P)-binding domain"/>
    <property type="match status" value="1"/>
</dbReference>
<comment type="similarity">
    <text evidence="1">Belongs to the GMC oxidoreductase family.</text>
</comment>
<feature type="domain" description="Glucose-methanol-choline oxidoreductase N-terminal" evidence="5">
    <location>
        <begin position="7"/>
        <end position="308"/>
    </location>
</feature>
<dbReference type="Gene3D" id="3.50.50.60">
    <property type="entry name" value="FAD/NAD(P)-binding domain"/>
    <property type="match status" value="2"/>
</dbReference>
<evidence type="ECO:0000313" key="8">
    <source>
        <dbReference type="Proteomes" id="UP001499979"/>
    </source>
</evidence>
<feature type="domain" description="Glucose-methanol-choline oxidoreductase C-terminal" evidence="6">
    <location>
        <begin position="406"/>
        <end position="523"/>
    </location>
</feature>
<dbReference type="EMBL" id="BAAAJE010000006">
    <property type="protein sequence ID" value="GAA1136256.1"/>
    <property type="molecule type" value="Genomic_DNA"/>
</dbReference>
<evidence type="ECO:0000256" key="1">
    <source>
        <dbReference type="ARBA" id="ARBA00010790"/>
    </source>
</evidence>
<evidence type="ECO:0000256" key="4">
    <source>
        <dbReference type="ARBA" id="ARBA00023002"/>
    </source>
</evidence>
<keyword evidence="4" id="KW-0560">Oxidoreductase</keyword>
<evidence type="ECO:0000256" key="2">
    <source>
        <dbReference type="ARBA" id="ARBA00022630"/>
    </source>
</evidence>
<dbReference type="InterPro" id="IPR000172">
    <property type="entry name" value="GMC_OxRdtase_N"/>
</dbReference>
<organism evidence="7 8">
    <name type="scientific">Nocardioides aquiterrae</name>
    <dbReference type="NCBI Taxonomy" id="203799"/>
    <lineage>
        <taxon>Bacteria</taxon>
        <taxon>Bacillati</taxon>
        <taxon>Actinomycetota</taxon>
        <taxon>Actinomycetes</taxon>
        <taxon>Propionibacteriales</taxon>
        <taxon>Nocardioidaceae</taxon>
        <taxon>Nocardioides</taxon>
    </lineage>
</organism>
<dbReference type="Proteomes" id="UP001499979">
    <property type="component" value="Unassembled WGS sequence"/>
</dbReference>
<sequence>MSTDVADVLIIGAGASGGVAAKHLAENGFGVVVLEQGDWVNQSDLPGLRPEYELLGAGPWHPNPNVRQRPEDYPINLEDSSAVIGMFNGVGGSTVLYASCWCRAKPSDFRVRTLDGVADDWPLTYEELEPFYRQVEFELGISGKGGNPAYPPGYDPPLPSLPINMSGRVMAEGMNRLGWHWWPGYNSIASQDHRHQKRCERYGVCMYGCPQGAKGSTDVALFPDALAHGARVVTGARVARITLDENGLANGAVYFQDGQEKFQPAKLVLIGANGIGTPRLLLMSASSQHPDGLANSSGLVGKRFMTHPFGTSVGLYEDDLEDWVGPTGEAIESMQFYETDASRGFVRGSKWHIIPNAGRPLGMINRFTLGEGGVADEPFWGESFTERMKSSVGHMIEWMIMPDDLPEEHNRITLDDSMTDSDGLPAAKVAYVTGENTRRLVDWNLQRSLEAHEAAGATKAWITNRNNPSWHNMGTAKMGDDPATSVVNRWGRTHDVPNLYVIDGSQFPTATGVNPTATICALAKRTATYLVENRREQEVSTA</sequence>
<dbReference type="RefSeq" id="WP_343906915.1">
    <property type="nucleotide sequence ID" value="NZ_BAAAJE010000006.1"/>
</dbReference>
<name>A0ABP4F1M6_9ACTN</name>
<dbReference type="Pfam" id="PF00732">
    <property type="entry name" value="GMC_oxred_N"/>
    <property type="match status" value="1"/>
</dbReference>
<keyword evidence="8" id="KW-1185">Reference proteome</keyword>
<dbReference type="Pfam" id="PF05199">
    <property type="entry name" value="GMC_oxred_C"/>
    <property type="match status" value="1"/>
</dbReference>
<keyword evidence="3" id="KW-0274">FAD</keyword>
<reference evidence="8" key="1">
    <citation type="journal article" date="2019" name="Int. J. Syst. Evol. Microbiol.">
        <title>The Global Catalogue of Microorganisms (GCM) 10K type strain sequencing project: providing services to taxonomists for standard genome sequencing and annotation.</title>
        <authorList>
            <consortium name="The Broad Institute Genomics Platform"/>
            <consortium name="The Broad Institute Genome Sequencing Center for Infectious Disease"/>
            <person name="Wu L."/>
            <person name="Ma J."/>
        </authorList>
    </citation>
    <scope>NUCLEOTIDE SEQUENCE [LARGE SCALE GENOMIC DNA]</scope>
    <source>
        <strain evidence="8">JCM 11813</strain>
    </source>
</reference>
<gene>
    <name evidence="7" type="ORF">GCM10009606_15490</name>
</gene>
<dbReference type="PANTHER" id="PTHR46056:SF12">
    <property type="entry name" value="LONG-CHAIN-ALCOHOL OXIDASE"/>
    <property type="match status" value="1"/>
</dbReference>
<dbReference type="PANTHER" id="PTHR46056">
    <property type="entry name" value="LONG-CHAIN-ALCOHOL OXIDASE"/>
    <property type="match status" value="1"/>
</dbReference>
<keyword evidence="2" id="KW-0285">Flavoprotein</keyword>
<protein>
    <submittedName>
        <fullName evidence="7">GMC family oxidoreductase</fullName>
    </submittedName>
</protein>
<evidence type="ECO:0000259" key="6">
    <source>
        <dbReference type="Pfam" id="PF05199"/>
    </source>
</evidence>
<proteinExistence type="inferred from homology"/>
<dbReference type="InterPro" id="IPR036188">
    <property type="entry name" value="FAD/NAD-bd_sf"/>
</dbReference>
<dbReference type="InterPro" id="IPR007867">
    <property type="entry name" value="GMC_OxRtase_C"/>
</dbReference>
<dbReference type="SUPFAM" id="SSF54373">
    <property type="entry name" value="FAD-linked reductases, C-terminal domain"/>
    <property type="match status" value="1"/>
</dbReference>
<evidence type="ECO:0000259" key="5">
    <source>
        <dbReference type="Pfam" id="PF00732"/>
    </source>
</evidence>
<evidence type="ECO:0000256" key="3">
    <source>
        <dbReference type="ARBA" id="ARBA00022827"/>
    </source>
</evidence>
<comment type="caution">
    <text evidence="7">The sequence shown here is derived from an EMBL/GenBank/DDBJ whole genome shotgun (WGS) entry which is preliminary data.</text>
</comment>
<accession>A0ABP4F1M6</accession>
<evidence type="ECO:0000313" key="7">
    <source>
        <dbReference type="EMBL" id="GAA1136256.1"/>
    </source>
</evidence>